<feature type="domain" description="PI3K/PI4K catalytic" evidence="1">
    <location>
        <begin position="60"/>
        <end position="176"/>
    </location>
</feature>
<organism evidence="2 3">
    <name type="scientific">Macrostomum lignano</name>
    <dbReference type="NCBI Taxonomy" id="282301"/>
    <lineage>
        <taxon>Eukaryota</taxon>
        <taxon>Metazoa</taxon>
        <taxon>Spiralia</taxon>
        <taxon>Lophotrochozoa</taxon>
        <taxon>Platyhelminthes</taxon>
        <taxon>Rhabditophora</taxon>
        <taxon>Macrostomorpha</taxon>
        <taxon>Macrostomida</taxon>
        <taxon>Macrostomidae</taxon>
        <taxon>Macrostomum</taxon>
    </lineage>
</organism>
<evidence type="ECO:0000313" key="3">
    <source>
        <dbReference type="WBParaSite" id="maker-unitig_42047-snap-gene-0.2-mRNA-1"/>
    </source>
</evidence>
<accession>A0A1I8FQ07</accession>
<dbReference type="InterPro" id="IPR000403">
    <property type="entry name" value="PI3/4_kinase_cat_dom"/>
</dbReference>
<dbReference type="AlphaFoldDB" id="A0A1I8FQ07"/>
<keyword evidence="2" id="KW-1185">Reference proteome</keyword>
<name>A0A1I8FQ07_9PLAT</name>
<evidence type="ECO:0000313" key="2">
    <source>
        <dbReference type="Proteomes" id="UP000095280"/>
    </source>
</evidence>
<protein>
    <submittedName>
        <fullName evidence="3">PI3K/PI4K domain-containing protein</fullName>
    </submittedName>
</protein>
<reference evidence="3" key="1">
    <citation type="submission" date="2016-11" db="UniProtKB">
        <authorList>
            <consortium name="WormBaseParasite"/>
        </authorList>
    </citation>
    <scope>IDENTIFICATION</scope>
</reference>
<proteinExistence type="predicted"/>
<sequence length="176" mass="20468">CQQRQHERRGSPFQRRRRRVSVWQLGRELTEPLLRQQLHSPLPPTPSRSAPADVRRRALQLYRLRLRRGLSGGLNCCQFSWRGFRGLSHHQQLWDQGRCHDLRQELLAYQVLSPIEVVIWELERVPLWLRPLTVTVVGDRAGLIEPVLGHELAAPRSSDLQRAQPQQSSLLQAYLA</sequence>
<evidence type="ECO:0000259" key="1">
    <source>
        <dbReference type="PROSITE" id="PS50290"/>
    </source>
</evidence>
<dbReference type="Proteomes" id="UP000095280">
    <property type="component" value="Unplaced"/>
</dbReference>
<dbReference type="WBParaSite" id="maker-unitig_42047-snap-gene-0.2-mRNA-1">
    <property type="protein sequence ID" value="maker-unitig_42047-snap-gene-0.2-mRNA-1"/>
    <property type="gene ID" value="maker-unitig_42047-snap-gene-0.2"/>
</dbReference>
<dbReference type="Gene3D" id="3.30.1010.10">
    <property type="entry name" value="Phosphatidylinositol 3-kinase Catalytic Subunit, Chain A, domain 4"/>
    <property type="match status" value="1"/>
</dbReference>
<dbReference type="PROSITE" id="PS50290">
    <property type="entry name" value="PI3_4_KINASE_3"/>
    <property type="match status" value="1"/>
</dbReference>